<keyword evidence="1" id="KW-0479">Metal-binding</keyword>
<dbReference type="InterPro" id="IPR005630">
    <property type="entry name" value="Terpene_synthase_metal-bd"/>
</dbReference>
<reference evidence="6 7" key="1">
    <citation type="submission" date="2024-05" db="EMBL/GenBank/DDBJ databases">
        <title>Haplotype-resolved chromosome-level genome assembly of Huyou (Citrus changshanensis).</title>
        <authorList>
            <person name="Miao C."/>
            <person name="Chen W."/>
            <person name="Wu Y."/>
            <person name="Wang L."/>
            <person name="Zhao S."/>
            <person name="Grierson D."/>
            <person name="Xu C."/>
            <person name="Chen K."/>
        </authorList>
    </citation>
    <scope>NUCLEOTIDE SEQUENCE [LARGE SCALE GENOMIC DNA]</scope>
    <source>
        <strain evidence="6">01-14</strain>
        <tissue evidence="6">Leaf</tissue>
    </source>
</reference>
<name>A0AAP0LMB2_9ROSI</name>
<comment type="caution">
    <text evidence="6">The sequence shown here is derived from an EMBL/GenBank/DDBJ whole genome shotgun (WGS) entry which is preliminary data.</text>
</comment>
<organism evidence="6 7">
    <name type="scientific">Citrus x changshan-huyou</name>
    <dbReference type="NCBI Taxonomy" id="2935761"/>
    <lineage>
        <taxon>Eukaryota</taxon>
        <taxon>Viridiplantae</taxon>
        <taxon>Streptophyta</taxon>
        <taxon>Embryophyta</taxon>
        <taxon>Tracheophyta</taxon>
        <taxon>Spermatophyta</taxon>
        <taxon>Magnoliopsida</taxon>
        <taxon>eudicotyledons</taxon>
        <taxon>Gunneridae</taxon>
        <taxon>Pentapetalae</taxon>
        <taxon>rosids</taxon>
        <taxon>malvids</taxon>
        <taxon>Sapindales</taxon>
        <taxon>Rutaceae</taxon>
        <taxon>Aurantioideae</taxon>
        <taxon>Citrus</taxon>
    </lineage>
</organism>
<dbReference type="PANTHER" id="PTHR31225">
    <property type="entry name" value="OS04G0344100 PROTEIN-RELATED"/>
    <property type="match status" value="1"/>
</dbReference>
<dbReference type="GO" id="GO:0000287">
    <property type="term" value="F:magnesium ion binding"/>
    <property type="evidence" value="ECO:0007669"/>
    <property type="project" value="InterPro"/>
</dbReference>
<feature type="domain" description="Terpene synthase metal-binding" evidence="5">
    <location>
        <begin position="57"/>
        <end position="94"/>
    </location>
</feature>
<keyword evidence="2" id="KW-0460">Magnesium</keyword>
<evidence type="ECO:0000256" key="1">
    <source>
        <dbReference type="ARBA" id="ARBA00022723"/>
    </source>
</evidence>
<sequence>MEKLNFARDRLMENFFWTVGVIFEPEFGYCRYMSTRVNALITTIDDVYDVYGTLDEHICKAYLVEATWYNSDYKPTLQECLENACISISAPKSPGKTSYTSMCQLETSTDQRYILTRDIYRPDTHHPKKEHTISRNRDSFAMPRTVGKNMASHVYPRCSGWRPMRELEQLLKQAKGSILSIDHTSVGGTIWSGKGRSDFSINILAPSVGSWIKSYHQVSSQQRSSERSVMDVTRKDALEGDNETGETITLRKIANEARERMMQDRMERMEKKMETLTAILHELRDERRRDCETTAVRDEAVAEPSLRRRRNDEIPPLVDQPYGVHSHRSAGWIPGERVDEGRDQSRSGRVLEIDGRGANIDEELEGEVRRLAQVMDEIQGKRKPPSWRIMLDEESPLSLSSNAECSPNLSTRCYRRRILIPIQNVNATLGPVSIVLSHSSIVRRRTKQKSKDKSCFCSSLFLVMIQSLKLFLAP</sequence>
<dbReference type="GO" id="GO:0016114">
    <property type="term" value="P:terpenoid biosynthetic process"/>
    <property type="evidence" value="ECO:0007669"/>
    <property type="project" value="InterPro"/>
</dbReference>
<keyword evidence="3" id="KW-0175">Coiled coil</keyword>
<evidence type="ECO:0000256" key="2">
    <source>
        <dbReference type="ARBA" id="ARBA00022842"/>
    </source>
</evidence>
<dbReference type="AlphaFoldDB" id="A0AAP0LMB2"/>
<feature type="region of interest" description="Disordered" evidence="4">
    <location>
        <begin position="299"/>
        <end position="345"/>
    </location>
</feature>
<evidence type="ECO:0000256" key="3">
    <source>
        <dbReference type="SAM" id="Coils"/>
    </source>
</evidence>
<evidence type="ECO:0000256" key="4">
    <source>
        <dbReference type="SAM" id="MobiDB-lite"/>
    </source>
</evidence>
<dbReference type="InterPro" id="IPR008949">
    <property type="entry name" value="Isoprenoid_synthase_dom_sf"/>
</dbReference>
<dbReference type="SUPFAM" id="SSF48576">
    <property type="entry name" value="Terpenoid synthases"/>
    <property type="match status" value="1"/>
</dbReference>
<dbReference type="EMBL" id="JBCGBO010000025">
    <property type="protein sequence ID" value="KAK9175659.1"/>
    <property type="molecule type" value="Genomic_DNA"/>
</dbReference>
<dbReference type="Proteomes" id="UP001428341">
    <property type="component" value="Unassembled WGS sequence"/>
</dbReference>
<accession>A0AAP0LMB2</accession>
<feature type="domain" description="Terpene synthase metal-binding" evidence="5">
    <location>
        <begin position="2"/>
        <end position="56"/>
    </location>
</feature>
<feature type="coiled-coil region" evidence="3">
    <location>
        <begin position="259"/>
        <end position="286"/>
    </location>
</feature>
<evidence type="ECO:0000313" key="7">
    <source>
        <dbReference type="Proteomes" id="UP001428341"/>
    </source>
</evidence>
<dbReference type="PANTHER" id="PTHR31225:SF9">
    <property type="entry name" value="TERPENE SYNTHASE 10"/>
    <property type="match status" value="1"/>
</dbReference>
<keyword evidence="7" id="KW-1185">Reference proteome</keyword>
<gene>
    <name evidence="6" type="ORF">WN944_027666</name>
</gene>
<proteinExistence type="predicted"/>
<evidence type="ECO:0000259" key="5">
    <source>
        <dbReference type="Pfam" id="PF03936"/>
    </source>
</evidence>
<dbReference type="InterPro" id="IPR050148">
    <property type="entry name" value="Terpene_synthase-like"/>
</dbReference>
<feature type="compositionally biased region" description="Basic and acidic residues" evidence="4">
    <location>
        <begin position="336"/>
        <end position="345"/>
    </location>
</feature>
<dbReference type="GO" id="GO:0010333">
    <property type="term" value="F:terpene synthase activity"/>
    <property type="evidence" value="ECO:0007669"/>
    <property type="project" value="InterPro"/>
</dbReference>
<dbReference type="Pfam" id="PF03936">
    <property type="entry name" value="Terpene_synth_C"/>
    <property type="match status" value="2"/>
</dbReference>
<dbReference type="Gene3D" id="1.10.600.10">
    <property type="entry name" value="Farnesyl Diphosphate Synthase"/>
    <property type="match status" value="2"/>
</dbReference>
<evidence type="ECO:0000313" key="6">
    <source>
        <dbReference type="EMBL" id="KAK9175659.1"/>
    </source>
</evidence>
<protein>
    <recommendedName>
        <fullName evidence="5">Terpene synthase metal-binding domain-containing protein</fullName>
    </recommendedName>
</protein>